<protein>
    <submittedName>
        <fullName evidence="2">Uncharacterized protein</fullName>
    </submittedName>
</protein>
<proteinExistence type="predicted"/>
<dbReference type="EMBL" id="JYDP01000454">
    <property type="protein sequence ID" value="KRZ00543.1"/>
    <property type="molecule type" value="Genomic_DNA"/>
</dbReference>
<gene>
    <name evidence="2" type="ORF">T11_1215</name>
    <name evidence="3" type="ORF">T11_14358</name>
</gene>
<evidence type="ECO:0000313" key="4">
    <source>
        <dbReference type="Proteomes" id="UP000055024"/>
    </source>
</evidence>
<keyword evidence="4" id="KW-1185">Reference proteome</keyword>
<dbReference type="EMBL" id="JYDP01000030">
    <property type="protein sequence ID" value="KRZ13713.1"/>
    <property type="molecule type" value="Genomic_DNA"/>
</dbReference>
<dbReference type="AlphaFoldDB" id="A0A0V1GQT9"/>
<accession>A0A0V1GQT9</accession>
<reference evidence="2 4" key="1">
    <citation type="submission" date="2015-01" db="EMBL/GenBank/DDBJ databases">
        <title>Evolution of Trichinella species and genotypes.</title>
        <authorList>
            <person name="Korhonen P.K."/>
            <person name="Edoardo P."/>
            <person name="Giuseppe L.R."/>
            <person name="Gasser R.B."/>
        </authorList>
    </citation>
    <scope>NUCLEOTIDE SEQUENCE [LARGE SCALE GENOMIC DNA]</scope>
    <source>
        <strain evidence="2">ISS1029</strain>
    </source>
</reference>
<keyword evidence="1" id="KW-0812">Transmembrane</keyword>
<keyword evidence="1" id="KW-1133">Transmembrane helix</keyword>
<feature type="transmembrane region" description="Helical" evidence="1">
    <location>
        <begin position="12"/>
        <end position="31"/>
    </location>
</feature>
<dbReference type="OrthoDB" id="5920313at2759"/>
<organism evidence="2 4">
    <name type="scientific">Trichinella zimbabwensis</name>
    <dbReference type="NCBI Taxonomy" id="268475"/>
    <lineage>
        <taxon>Eukaryota</taxon>
        <taxon>Metazoa</taxon>
        <taxon>Ecdysozoa</taxon>
        <taxon>Nematoda</taxon>
        <taxon>Enoplea</taxon>
        <taxon>Dorylaimia</taxon>
        <taxon>Trichinellida</taxon>
        <taxon>Trichinellidae</taxon>
        <taxon>Trichinella</taxon>
    </lineage>
</organism>
<evidence type="ECO:0000313" key="3">
    <source>
        <dbReference type="EMBL" id="KRZ13713.1"/>
    </source>
</evidence>
<sequence>MDALLEDCTCTWLLLGTVITSCFLFCIIRRIKACSGDVEKDLKKSVSENRRIKQSAKVLYVEFDRHGEKEERPIWIEMSVPVIHEKPTCGLNVEYTAEMKCRVNEKGVLVCRPKLKRTVNAPDGGVNAVQLPVMKTG</sequence>
<name>A0A0V1GQT9_9BILA</name>
<dbReference type="Proteomes" id="UP000055024">
    <property type="component" value="Unassembled WGS sequence"/>
</dbReference>
<evidence type="ECO:0000313" key="2">
    <source>
        <dbReference type="EMBL" id="KRZ00543.1"/>
    </source>
</evidence>
<keyword evidence="1" id="KW-0472">Membrane</keyword>
<comment type="caution">
    <text evidence="2">The sequence shown here is derived from an EMBL/GenBank/DDBJ whole genome shotgun (WGS) entry which is preliminary data.</text>
</comment>
<evidence type="ECO:0000256" key="1">
    <source>
        <dbReference type="SAM" id="Phobius"/>
    </source>
</evidence>